<reference evidence="1 2" key="1">
    <citation type="submission" date="2015-02" db="EMBL/GenBank/DDBJ databases">
        <authorList>
            <person name="Slaby B."/>
            <person name="Hentschel U."/>
        </authorList>
    </citation>
    <scope>NUCLEOTIDE SEQUENCE [LARGE SCALE GENOMIC DNA]</scope>
    <source>
        <strain evidence="1">15L</strain>
    </source>
</reference>
<dbReference type="EMBL" id="JYFQ01000143">
    <property type="protein sequence ID" value="KKZ11424.1"/>
    <property type="molecule type" value="Genomic_DNA"/>
</dbReference>
<dbReference type="PATRIC" id="fig|1608419.3.peg.557"/>
<accession>A0A0G8AUH4</accession>
<comment type="caution">
    <text evidence="1">The sequence shown here is derived from an EMBL/GenBank/DDBJ whole genome shotgun (WGS) entry which is preliminary data.</text>
</comment>
<evidence type="ECO:0008006" key="3">
    <source>
        <dbReference type="Google" id="ProtNLM"/>
    </source>
</evidence>
<dbReference type="AlphaFoldDB" id="A0A0G8AUH4"/>
<proteinExistence type="predicted"/>
<organism evidence="1 2">
    <name type="scientific">Candidatus Synechococcus spongiarum 15L</name>
    <dbReference type="NCBI Taxonomy" id="1608419"/>
    <lineage>
        <taxon>Bacteria</taxon>
        <taxon>Bacillati</taxon>
        <taxon>Cyanobacteriota</taxon>
        <taxon>Cyanophyceae</taxon>
        <taxon>Synechococcales</taxon>
        <taxon>Synechococcaceae</taxon>
        <taxon>Synechococcus</taxon>
    </lineage>
</organism>
<name>A0A0G8AUH4_9SYNE</name>
<sequence length="248" mass="28663">MKLANVPFLGMFERLVCLDPNADVYFESLAALHKARLKYERILETQAVPSLDQVGPRGLLQYGGMNPRMLAGFLLWRKWIFDIDNRAGQETGYLFEPIIAAAIGGVPASARKSPVKRRKDSNKGRQVDCLCDNRAYEIKIRMTIAASGQGRWGEELDFPEDCRQVDMSLSSSCWTRHRARSWTNSERCSSTLAGKPMSVKMRGRTSRILPDLRWPDFWSSTFMIRFRYYLPRNRFNFPICCWQWVMST</sequence>
<protein>
    <recommendedName>
        <fullName evidence="3">Restriction endonuclease</fullName>
    </recommendedName>
</protein>
<dbReference type="Proteomes" id="UP000035037">
    <property type="component" value="Unassembled WGS sequence"/>
</dbReference>
<evidence type="ECO:0000313" key="1">
    <source>
        <dbReference type="EMBL" id="KKZ11424.1"/>
    </source>
</evidence>
<reference evidence="1 2" key="2">
    <citation type="submission" date="2015-05" db="EMBL/GenBank/DDBJ databases">
        <title>Lifestyle Evolution in Cyanobacterial Symbionts of Sponges.</title>
        <authorList>
            <person name="Burgsdorf I."/>
            <person name="Slaby B.M."/>
            <person name="Handley K.M."/>
            <person name="Haber M."/>
            <person name="Blom J."/>
            <person name="Marshall C.W."/>
            <person name="Gilbert J.A."/>
            <person name="Hentschel U."/>
            <person name="Steindler L."/>
        </authorList>
    </citation>
    <scope>NUCLEOTIDE SEQUENCE [LARGE SCALE GENOMIC DNA]</scope>
    <source>
        <strain evidence="1">15L</strain>
    </source>
</reference>
<gene>
    <name evidence="1" type="ORF">TQ37_07195</name>
</gene>
<evidence type="ECO:0000313" key="2">
    <source>
        <dbReference type="Proteomes" id="UP000035037"/>
    </source>
</evidence>